<evidence type="ECO:0000313" key="2">
    <source>
        <dbReference type="EMBL" id="PVE07574.1"/>
    </source>
</evidence>
<protein>
    <submittedName>
        <fullName evidence="2">Alpha/beta hydrolase</fullName>
    </submittedName>
</protein>
<proteinExistence type="predicted"/>
<accession>A0A2T7SXJ0</accession>
<evidence type="ECO:0000259" key="1">
    <source>
        <dbReference type="Pfam" id="PF00144"/>
    </source>
</evidence>
<name>A0A2T7SXJ0_9ACTN</name>
<dbReference type="Gene3D" id="3.40.710.10">
    <property type="entry name" value="DD-peptidase/beta-lactamase superfamily"/>
    <property type="match status" value="1"/>
</dbReference>
<sequence>MGTSGSPDRVADIFEELAREHRVTGAQLALYRDGALTEHTVGVESVRTKNPVTADTAFPFGSVTKFFTAGLTMQFVSDGDLDLDEPLSGLVPELKSATNPLLGTGTVRQLLSHTAGLADSIEYADMRGPSYRRFATVCGEEPNLFPPGLAFSYSNTGYCLLGSVIEAVSGMDWWTAMDSCLLRPLGIEPAFLHDPRPGADQPARTRAEGHAIRAGSDEAEPVDHMTALSLAAAGGLAGSARDLVTTARLHLDDRDTFAHRHLLPEDAILQMRDSVPDAEPFGLADAWGLGLMCHRNGDDAWFGHDGAVGGATCNLRIHPGSSTALAVTTNSTAGPKLWEDLVRELRANGLDLGHYSLPHPEAPQVGDLGDYLGSYTNGDLLLMVVADASGELFLTREDYSDYLLTIHEDDLFVARDRVHDALPIIGRFVRERVGGPVALLQYGGRALQRQG</sequence>
<dbReference type="SUPFAM" id="SSF56601">
    <property type="entry name" value="beta-lactamase/transpeptidase-like"/>
    <property type="match status" value="1"/>
</dbReference>
<comment type="caution">
    <text evidence="2">The sequence shown here is derived from an EMBL/GenBank/DDBJ whole genome shotgun (WGS) entry which is preliminary data.</text>
</comment>
<dbReference type="Proteomes" id="UP000245992">
    <property type="component" value="Unassembled WGS sequence"/>
</dbReference>
<feature type="domain" description="Beta-lactamase-related" evidence="1">
    <location>
        <begin position="10"/>
        <end position="337"/>
    </location>
</feature>
<dbReference type="STRING" id="1440053.GCA_000718095_04126"/>
<gene>
    <name evidence="2" type="ORF">Y717_22315</name>
</gene>
<dbReference type="PANTHER" id="PTHR46825:SF7">
    <property type="entry name" value="D-ALANYL-D-ALANINE CARBOXYPEPTIDASE"/>
    <property type="match status" value="1"/>
</dbReference>
<dbReference type="AlphaFoldDB" id="A0A2T7SXJ0"/>
<dbReference type="InterPro" id="IPR050491">
    <property type="entry name" value="AmpC-like"/>
</dbReference>
<dbReference type="InterPro" id="IPR001466">
    <property type="entry name" value="Beta-lactam-related"/>
</dbReference>
<keyword evidence="2" id="KW-0378">Hydrolase</keyword>
<dbReference type="RefSeq" id="WP_030353152.1">
    <property type="nucleotide sequence ID" value="NZ_AZSP01000273.1"/>
</dbReference>
<dbReference type="InterPro" id="IPR012338">
    <property type="entry name" value="Beta-lactam/transpept-like"/>
</dbReference>
<dbReference type="PANTHER" id="PTHR46825">
    <property type="entry name" value="D-ALANYL-D-ALANINE-CARBOXYPEPTIDASE/ENDOPEPTIDASE AMPH"/>
    <property type="match status" value="1"/>
</dbReference>
<dbReference type="EMBL" id="AZSP01000273">
    <property type="protein sequence ID" value="PVE07574.1"/>
    <property type="molecule type" value="Genomic_DNA"/>
</dbReference>
<dbReference type="GO" id="GO:0016787">
    <property type="term" value="F:hydrolase activity"/>
    <property type="evidence" value="ECO:0007669"/>
    <property type="project" value="UniProtKB-KW"/>
</dbReference>
<dbReference type="Pfam" id="PF00144">
    <property type="entry name" value="Beta-lactamase"/>
    <property type="match status" value="1"/>
</dbReference>
<keyword evidence="3" id="KW-1185">Reference proteome</keyword>
<organism evidence="2 3">
    <name type="scientific">Streptomyces scopuliridis RB72</name>
    <dbReference type="NCBI Taxonomy" id="1440053"/>
    <lineage>
        <taxon>Bacteria</taxon>
        <taxon>Bacillati</taxon>
        <taxon>Actinomycetota</taxon>
        <taxon>Actinomycetes</taxon>
        <taxon>Kitasatosporales</taxon>
        <taxon>Streptomycetaceae</taxon>
        <taxon>Streptomyces</taxon>
    </lineage>
</organism>
<evidence type="ECO:0000313" key="3">
    <source>
        <dbReference type="Proteomes" id="UP000245992"/>
    </source>
</evidence>
<reference evidence="2 3" key="1">
    <citation type="submission" date="2013-12" db="EMBL/GenBank/DDBJ databases">
        <title>Annotated genome of Streptomyces scopuliridis.</title>
        <authorList>
            <person name="Olson J.B."/>
        </authorList>
    </citation>
    <scope>NUCLEOTIDE SEQUENCE [LARGE SCALE GENOMIC DNA]</scope>
    <source>
        <strain evidence="2 3">RB72</strain>
    </source>
</reference>